<evidence type="ECO:0000259" key="2">
    <source>
        <dbReference type="Pfam" id="PF04069"/>
    </source>
</evidence>
<protein>
    <submittedName>
        <fullName evidence="3">ABC transporter substrate-binding protein</fullName>
    </submittedName>
</protein>
<feature type="chain" id="PRO_5047161164" evidence="1">
    <location>
        <begin position="29"/>
        <end position="311"/>
    </location>
</feature>
<dbReference type="Pfam" id="PF04069">
    <property type="entry name" value="OpuAC"/>
    <property type="match status" value="1"/>
</dbReference>
<dbReference type="EMBL" id="BAAAKK010000001">
    <property type="protein sequence ID" value="GAA1417148.1"/>
    <property type="molecule type" value="Genomic_DNA"/>
</dbReference>
<feature type="domain" description="ABC-type glycine betaine transport system substrate-binding" evidence="2">
    <location>
        <begin position="47"/>
        <end position="306"/>
    </location>
</feature>
<dbReference type="InterPro" id="IPR007210">
    <property type="entry name" value="ABC_Gly_betaine_transp_sub-bd"/>
</dbReference>
<gene>
    <name evidence="3" type="ORF">GCM10009640_00770</name>
</gene>
<evidence type="ECO:0000256" key="1">
    <source>
        <dbReference type="SAM" id="SignalP"/>
    </source>
</evidence>
<dbReference type="PROSITE" id="PS51257">
    <property type="entry name" value="PROKAR_LIPOPROTEIN"/>
    <property type="match status" value="1"/>
</dbReference>
<dbReference type="CDD" id="cd13606">
    <property type="entry name" value="PBP2_ProX_like"/>
    <property type="match status" value="1"/>
</dbReference>
<keyword evidence="1" id="KW-0732">Signal</keyword>
<evidence type="ECO:0000313" key="3">
    <source>
        <dbReference type="EMBL" id="GAA1417148.1"/>
    </source>
</evidence>
<dbReference type="RefSeq" id="WP_343916221.1">
    <property type="nucleotide sequence ID" value="NZ_BAAAKK010000001.1"/>
</dbReference>
<dbReference type="Proteomes" id="UP001501266">
    <property type="component" value="Unassembled WGS sequence"/>
</dbReference>
<comment type="caution">
    <text evidence="3">The sequence shown here is derived from an EMBL/GenBank/DDBJ whole genome shotgun (WGS) entry which is preliminary data.</text>
</comment>
<name>A0ABP4JAB5_9MICO</name>
<proteinExistence type="predicted"/>
<keyword evidence="4" id="KW-1185">Reference proteome</keyword>
<evidence type="ECO:0000313" key="4">
    <source>
        <dbReference type="Proteomes" id="UP001501266"/>
    </source>
</evidence>
<accession>A0ABP4JAB5</accession>
<sequence>MTISIRRAGITLAAIGATGALLVGCSSADPLAEGETAAPTGSGDATTLVVGSQDYYSNEIIAELYAQALEGAGYTIDRQLRIGQREVYLPEIEAGTIDLFPEYTGPLLQVWADAPEERQSDEVFAALTEAAPEGITILDQAPATDQDSYVVTREFAEANDLTTVADLANVETPLTMGANSEAESRPNGPQGLADVYGIEVGFTPIEDGGGPLTIRALQDGDIQLAIVYTADPTIAENDLVVLEDTEGLFLASNVVPVASDRVDEEAQSVVNEVSAALTSDELIELNRRSTVEQSPAADIASAWLEEQGLVG</sequence>
<organism evidence="3 4">
    <name type="scientific">Agrococcus citreus</name>
    <dbReference type="NCBI Taxonomy" id="84643"/>
    <lineage>
        <taxon>Bacteria</taxon>
        <taxon>Bacillati</taxon>
        <taxon>Actinomycetota</taxon>
        <taxon>Actinomycetes</taxon>
        <taxon>Micrococcales</taxon>
        <taxon>Microbacteriaceae</taxon>
        <taxon>Agrococcus</taxon>
    </lineage>
</organism>
<dbReference type="Gene3D" id="3.40.190.10">
    <property type="entry name" value="Periplasmic binding protein-like II"/>
    <property type="match status" value="1"/>
</dbReference>
<reference evidence="4" key="1">
    <citation type="journal article" date="2019" name="Int. J. Syst. Evol. Microbiol.">
        <title>The Global Catalogue of Microorganisms (GCM) 10K type strain sequencing project: providing services to taxonomists for standard genome sequencing and annotation.</title>
        <authorList>
            <consortium name="The Broad Institute Genomics Platform"/>
            <consortium name="The Broad Institute Genome Sequencing Center for Infectious Disease"/>
            <person name="Wu L."/>
            <person name="Ma J."/>
        </authorList>
    </citation>
    <scope>NUCLEOTIDE SEQUENCE [LARGE SCALE GENOMIC DNA]</scope>
    <source>
        <strain evidence="4">JCM 12398</strain>
    </source>
</reference>
<dbReference type="Gene3D" id="3.40.190.120">
    <property type="entry name" value="Osmoprotection protein (prox), domain 2"/>
    <property type="match status" value="1"/>
</dbReference>
<feature type="signal peptide" evidence="1">
    <location>
        <begin position="1"/>
        <end position="28"/>
    </location>
</feature>
<dbReference type="SUPFAM" id="SSF53850">
    <property type="entry name" value="Periplasmic binding protein-like II"/>
    <property type="match status" value="1"/>
</dbReference>